<dbReference type="EMBL" id="JACHBG010000002">
    <property type="protein sequence ID" value="MBB6483919.1"/>
    <property type="molecule type" value="Genomic_DNA"/>
</dbReference>
<evidence type="ECO:0000313" key="2">
    <source>
        <dbReference type="Proteomes" id="UP000565576"/>
    </source>
</evidence>
<evidence type="ECO:0000313" key="1">
    <source>
        <dbReference type="EMBL" id="MBB6483919.1"/>
    </source>
</evidence>
<proteinExistence type="predicted"/>
<sequence length="183" mass="19161">MNRVLLTAIIAATLSGCVSPNPVSTTSDGYRIQKFSQGTVSVGKSANLLAAGNWSVSCQTDAMTGKRNCSITSLAGALFIDYGSSPKPQRVCALLHDAPGMTALIRVDSHPAVATDTQGCVSASRIIHQMRSGSTFLARVGAINDWSPDLRSVIKDSRASLEGLNKAMETVADIQAGRLAVKP</sequence>
<dbReference type="Proteomes" id="UP000565576">
    <property type="component" value="Unassembled WGS sequence"/>
</dbReference>
<dbReference type="RefSeq" id="WP_184702708.1">
    <property type="nucleotide sequence ID" value="NZ_JACHBG010000002.1"/>
</dbReference>
<organism evidence="1 2">
    <name type="scientific">Rhizobium lusitanum</name>
    <dbReference type="NCBI Taxonomy" id="293958"/>
    <lineage>
        <taxon>Bacteria</taxon>
        <taxon>Pseudomonadati</taxon>
        <taxon>Pseudomonadota</taxon>
        <taxon>Alphaproteobacteria</taxon>
        <taxon>Hyphomicrobiales</taxon>
        <taxon>Rhizobiaceae</taxon>
        <taxon>Rhizobium/Agrobacterium group</taxon>
        <taxon>Rhizobium</taxon>
    </lineage>
</organism>
<accession>A0A7X0IMW1</accession>
<dbReference type="PROSITE" id="PS51257">
    <property type="entry name" value="PROKAR_LIPOPROTEIN"/>
    <property type="match status" value="1"/>
</dbReference>
<gene>
    <name evidence="1" type="ORF">GGD46_001185</name>
</gene>
<comment type="caution">
    <text evidence="1">The sequence shown here is derived from an EMBL/GenBank/DDBJ whole genome shotgun (WGS) entry which is preliminary data.</text>
</comment>
<reference evidence="1 2" key="1">
    <citation type="submission" date="2020-08" db="EMBL/GenBank/DDBJ databases">
        <title>Genomic Encyclopedia of Type Strains, Phase IV (KMG-V): Genome sequencing to study the core and pangenomes of soil and plant-associated prokaryotes.</title>
        <authorList>
            <person name="Whitman W."/>
        </authorList>
    </citation>
    <scope>NUCLEOTIDE SEQUENCE [LARGE SCALE GENOMIC DNA]</scope>
    <source>
        <strain evidence="1 2">SEMIA 4060</strain>
    </source>
</reference>
<dbReference type="AlphaFoldDB" id="A0A7X0IMW1"/>
<name>A0A7X0IMW1_9HYPH</name>
<protein>
    <submittedName>
        <fullName evidence="1">Uncharacterized protein</fullName>
    </submittedName>
</protein>